<evidence type="ECO:0000256" key="2">
    <source>
        <dbReference type="ARBA" id="ARBA00023015"/>
    </source>
</evidence>
<dbReference type="InterPro" id="IPR013325">
    <property type="entry name" value="RNA_pol_sigma_r2"/>
</dbReference>
<keyword evidence="3" id="KW-0731">Sigma factor</keyword>
<dbReference type="SUPFAM" id="SSF88946">
    <property type="entry name" value="Sigma2 domain of RNA polymerase sigma factors"/>
    <property type="match status" value="1"/>
</dbReference>
<evidence type="ECO:0000256" key="4">
    <source>
        <dbReference type="ARBA" id="ARBA00023163"/>
    </source>
</evidence>
<feature type="domain" description="RNA polymerase sigma factor 70 region 4 type 2" evidence="6">
    <location>
        <begin position="112"/>
        <end position="164"/>
    </location>
</feature>
<comment type="caution">
    <text evidence="7">The sequence shown here is derived from an EMBL/GenBank/DDBJ whole genome shotgun (WGS) entry which is preliminary data.</text>
</comment>
<dbReference type="InterPro" id="IPR007627">
    <property type="entry name" value="RNA_pol_sigma70_r2"/>
</dbReference>
<evidence type="ECO:0000259" key="5">
    <source>
        <dbReference type="Pfam" id="PF04542"/>
    </source>
</evidence>
<dbReference type="GO" id="GO:0003677">
    <property type="term" value="F:DNA binding"/>
    <property type="evidence" value="ECO:0007669"/>
    <property type="project" value="InterPro"/>
</dbReference>
<feature type="domain" description="RNA polymerase sigma-70 region 2" evidence="5">
    <location>
        <begin position="18"/>
        <end position="79"/>
    </location>
</feature>
<evidence type="ECO:0000259" key="6">
    <source>
        <dbReference type="Pfam" id="PF08281"/>
    </source>
</evidence>
<dbReference type="InterPro" id="IPR013249">
    <property type="entry name" value="RNA_pol_sigma70_r4_t2"/>
</dbReference>
<keyword evidence="2" id="KW-0805">Transcription regulation</keyword>
<dbReference type="EMBL" id="ATIB01000017">
    <property type="protein sequence ID" value="EQB06172.1"/>
    <property type="molecule type" value="Genomic_DNA"/>
</dbReference>
<evidence type="ECO:0000313" key="7">
    <source>
        <dbReference type="EMBL" id="EQB06172.1"/>
    </source>
</evidence>
<dbReference type="GO" id="GO:0016987">
    <property type="term" value="F:sigma factor activity"/>
    <property type="evidence" value="ECO:0007669"/>
    <property type="project" value="UniProtKB-KW"/>
</dbReference>
<evidence type="ECO:0008006" key="9">
    <source>
        <dbReference type="Google" id="ProtNLM"/>
    </source>
</evidence>
<dbReference type="eggNOG" id="COG1595">
    <property type="taxonomic scope" value="Bacteria"/>
</dbReference>
<dbReference type="RefSeq" id="WP_021243157.1">
    <property type="nucleotide sequence ID" value="NZ_ATIB01000017.1"/>
</dbReference>
<evidence type="ECO:0000256" key="3">
    <source>
        <dbReference type="ARBA" id="ARBA00023082"/>
    </source>
</evidence>
<dbReference type="PANTHER" id="PTHR43133:SF63">
    <property type="entry name" value="RNA POLYMERASE SIGMA FACTOR FECI-RELATED"/>
    <property type="match status" value="1"/>
</dbReference>
<dbReference type="InterPro" id="IPR013324">
    <property type="entry name" value="RNA_pol_sigma_r3/r4-like"/>
</dbReference>
<dbReference type="AlphaFoldDB" id="T0GZL9"/>
<dbReference type="InterPro" id="IPR039425">
    <property type="entry name" value="RNA_pol_sigma-70-like"/>
</dbReference>
<sequence length="191" mass="21029">MDGDARTLWLSRNIVPHEGSIRRIVGSWRLPEGLEAEDIVQESYSKIASLPSVEQIVAPKAYFLQIARSILLMHVRRAKLVSIEVIADLEQLHTADEAPSPETCASDREQLRLLAQAVARMGEPNRSVFVLRMIQGISYKDIGQALGLSENAVQKMLARSLASLALEIGRGRNGIARASNDSGDKACDRQQ</sequence>
<keyword evidence="4" id="KW-0804">Transcription</keyword>
<organism evidence="7 8">
    <name type="scientific">Sphingobium baderi LL03</name>
    <dbReference type="NCBI Taxonomy" id="1114964"/>
    <lineage>
        <taxon>Bacteria</taxon>
        <taxon>Pseudomonadati</taxon>
        <taxon>Pseudomonadota</taxon>
        <taxon>Alphaproteobacteria</taxon>
        <taxon>Sphingomonadales</taxon>
        <taxon>Sphingomonadaceae</taxon>
        <taxon>Sphingobium</taxon>
    </lineage>
</organism>
<protein>
    <recommendedName>
        <fullName evidence="9">RNA polymerase sigma factor 70 region 4 type 2 domain-containing protein</fullName>
    </recommendedName>
</protein>
<dbReference type="Gene3D" id="1.10.10.10">
    <property type="entry name" value="Winged helix-like DNA-binding domain superfamily/Winged helix DNA-binding domain"/>
    <property type="match status" value="1"/>
</dbReference>
<dbReference type="SUPFAM" id="SSF88659">
    <property type="entry name" value="Sigma3 and sigma4 domains of RNA polymerase sigma factors"/>
    <property type="match status" value="1"/>
</dbReference>
<dbReference type="GO" id="GO:0006352">
    <property type="term" value="P:DNA-templated transcription initiation"/>
    <property type="evidence" value="ECO:0007669"/>
    <property type="project" value="InterPro"/>
</dbReference>
<dbReference type="Proteomes" id="UP000015524">
    <property type="component" value="Unassembled WGS sequence"/>
</dbReference>
<dbReference type="InterPro" id="IPR036388">
    <property type="entry name" value="WH-like_DNA-bd_sf"/>
</dbReference>
<evidence type="ECO:0000313" key="8">
    <source>
        <dbReference type="Proteomes" id="UP000015524"/>
    </source>
</evidence>
<dbReference type="Pfam" id="PF08281">
    <property type="entry name" value="Sigma70_r4_2"/>
    <property type="match status" value="1"/>
</dbReference>
<proteinExistence type="inferred from homology"/>
<keyword evidence="8" id="KW-1185">Reference proteome</keyword>
<accession>T0GZL9</accession>
<dbReference type="Gene3D" id="1.10.1740.10">
    <property type="match status" value="1"/>
</dbReference>
<dbReference type="NCBIfam" id="TIGR02937">
    <property type="entry name" value="sigma70-ECF"/>
    <property type="match status" value="1"/>
</dbReference>
<dbReference type="PANTHER" id="PTHR43133">
    <property type="entry name" value="RNA POLYMERASE ECF-TYPE SIGMA FACTO"/>
    <property type="match status" value="1"/>
</dbReference>
<dbReference type="InterPro" id="IPR014284">
    <property type="entry name" value="RNA_pol_sigma-70_dom"/>
</dbReference>
<dbReference type="Pfam" id="PF04542">
    <property type="entry name" value="Sigma70_r2"/>
    <property type="match status" value="1"/>
</dbReference>
<reference evidence="7 8" key="1">
    <citation type="journal article" date="2013" name="Genome Announc.">
        <title>Draft Genome Sequence of a Hexachlorocyclohexane-Degrading Bacterium, Sphingobium baderi Strain LL03T.</title>
        <authorList>
            <person name="Kaur J."/>
            <person name="Verma H."/>
            <person name="Tripathi C."/>
            <person name="Khurana J.P."/>
            <person name="Lal R."/>
        </authorList>
    </citation>
    <scope>NUCLEOTIDE SEQUENCE [LARGE SCALE GENOMIC DNA]</scope>
    <source>
        <strain evidence="7 8">LL03</strain>
    </source>
</reference>
<comment type="similarity">
    <text evidence="1">Belongs to the sigma-70 factor family. ECF subfamily.</text>
</comment>
<dbReference type="PATRIC" id="fig|1114964.3.peg.111"/>
<name>T0GZL9_9SPHN</name>
<evidence type="ECO:0000256" key="1">
    <source>
        <dbReference type="ARBA" id="ARBA00010641"/>
    </source>
</evidence>
<gene>
    <name evidence="7" type="ORF">L485_00650</name>
</gene>